<feature type="transmembrane region" description="Helical" evidence="2">
    <location>
        <begin position="78"/>
        <end position="101"/>
    </location>
</feature>
<sequence length="779" mass="88899">MEQLMYSWLSCCAIAPSVAALSVWVLFMFHIYRRHWTNVDLFLFVLTCQEILSSICAFAYSVVNVIRSQNDTSCNFVVWGITTVRVFQLSTLASLAIDRALILKWPYKYRFTVRQNQIKYHLAVLGCMSALVGTAAIIYGALILATILSFAYVVTNYKRSSSTSKSAARSNSRISSIGDLTLEHLGSTEAIAKFNTGSYCSLYGFPIQNRDESISRRSVNGQLRYNDLRWFSVLANTSLCYAVNDGPSLMFYVVAMIVPQFWSPVHDNALIWFSLVEGVLLPLCLYLTDVSFRDSVRLSFKRRSSSVYCSSSSLPKKESFLAASKLPFAKQYNEFVLIDKPYDTFMNHKSRSLTKCNTSTLNLLANDKQRFLHLGNQINHGSNIALHNSHNFQNDYFPYFRKAKILRQNSNLSQTFATKQQLQNRDELIYNPHQLQEQFQTTVNPFCVSHESQLHKLEEKNTLKKIGLQNQRIWRGNNGLWREENLSLPVDTRELSQADIGRITDHIYASFDQSEDEKKSVDSSNKQKKASENCQRSEDTDTYNAKFLSLDGFAVSASEDFEYRSAHNGKVIEEEGESNYTEVSEESNSDAEDENEDDETSIISTSSFSSLDNEPLYDNFNICLSRLSRNANECKRRGWQCFSASDLRLIDSTPSNQFMQSSLKTDADKNEAFVSRRTASETNLLQPAGDNRLLSIIQRDHNSSESVNSRSTNSSWIHSKLFDALQNRNNRLVYEKSALGECRDSVLKARRQLRYKKNVKKRHINEVISGDQKSNQRPN</sequence>
<accession>A0A3S3S7B4</accession>
<keyword evidence="2" id="KW-0812">Transmembrane</keyword>
<feature type="transmembrane region" description="Helical" evidence="2">
    <location>
        <begin position="6"/>
        <end position="29"/>
    </location>
</feature>
<feature type="transmembrane region" description="Helical" evidence="2">
    <location>
        <begin position="41"/>
        <end position="66"/>
    </location>
</feature>
<keyword evidence="2" id="KW-0472">Membrane</keyword>
<dbReference type="AlphaFoldDB" id="A0A3S3S7B4"/>
<dbReference type="SUPFAM" id="SSF81321">
    <property type="entry name" value="Family A G protein-coupled receptor-like"/>
    <property type="match status" value="1"/>
</dbReference>
<name>A0A3S3S7B4_9ACAR</name>
<dbReference type="EMBL" id="NCKU01002195">
    <property type="protein sequence ID" value="RWS10177.1"/>
    <property type="molecule type" value="Genomic_DNA"/>
</dbReference>
<evidence type="ECO:0000256" key="2">
    <source>
        <dbReference type="SAM" id="Phobius"/>
    </source>
</evidence>
<proteinExistence type="predicted"/>
<feature type="transmembrane region" description="Helical" evidence="2">
    <location>
        <begin position="269"/>
        <end position="292"/>
    </location>
</feature>
<dbReference type="Proteomes" id="UP000285301">
    <property type="component" value="Unassembled WGS sequence"/>
</dbReference>
<evidence type="ECO:0000256" key="1">
    <source>
        <dbReference type="SAM" id="MobiDB-lite"/>
    </source>
</evidence>
<evidence type="ECO:0000313" key="4">
    <source>
        <dbReference type="Proteomes" id="UP000285301"/>
    </source>
</evidence>
<feature type="compositionally biased region" description="Acidic residues" evidence="1">
    <location>
        <begin position="583"/>
        <end position="600"/>
    </location>
</feature>
<protein>
    <recommendedName>
        <fullName evidence="5">G-protein coupled receptors family 1 profile domain-containing protein</fullName>
    </recommendedName>
</protein>
<dbReference type="OrthoDB" id="6369020at2759"/>
<feature type="transmembrane region" description="Helical" evidence="2">
    <location>
        <begin position="122"/>
        <end position="154"/>
    </location>
</feature>
<reference evidence="3 4" key="1">
    <citation type="journal article" date="2018" name="Gigascience">
        <title>Genomes of trombidid mites reveal novel predicted allergens and laterally-transferred genes associated with secondary metabolism.</title>
        <authorList>
            <person name="Dong X."/>
            <person name="Chaisiri K."/>
            <person name="Xia D."/>
            <person name="Armstrong S.D."/>
            <person name="Fang Y."/>
            <person name="Donnelly M.J."/>
            <person name="Kadowaki T."/>
            <person name="McGarry J.W."/>
            <person name="Darby A.C."/>
            <person name="Makepeace B.L."/>
        </authorList>
    </citation>
    <scope>NUCLEOTIDE SEQUENCE [LARGE SCALE GENOMIC DNA]</scope>
    <source>
        <strain evidence="3">UoL-WK</strain>
    </source>
</reference>
<organism evidence="3 4">
    <name type="scientific">Dinothrombium tinctorium</name>
    <dbReference type="NCBI Taxonomy" id="1965070"/>
    <lineage>
        <taxon>Eukaryota</taxon>
        <taxon>Metazoa</taxon>
        <taxon>Ecdysozoa</taxon>
        <taxon>Arthropoda</taxon>
        <taxon>Chelicerata</taxon>
        <taxon>Arachnida</taxon>
        <taxon>Acari</taxon>
        <taxon>Acariformes</taxon>
        <taxon>Trombidiformes</taxon>
        <taxon>Prostigmata</taxon>
        <taxon>Anystina</taxon>
        <taxon>Parasitengona</taxon>
        <taxon>Trombidioidea</taxon>
        <taxon>Trombidiidae</taxon>
        <taxon>Dinothrombium</taxon>
    </lineage>
</organism>
<dbReference type="Gene3D" id="1.20.1070.10">
    <property type="entry name" value="Rhodopsin 7-helix transmembrane proteins"/>
    <property type="match status" value="1"/>
</dbReference>
<keyword evidence="4" id="KW-1185">Reference proteome</keyword>
<keyword evidence="2" id="KW-1133">Transmembrane helix</keyword>
<evidence type="ECO:0000313" key="3">
    <source>
        <dbReference type="EMBL" id="RWS10177.1"/>
    </source>
</evidence>
<feature type="region of interest" description="Disordered" evidence="1">
    <location>
        <begin position="512"/>
        <end position="537"/>
    </location>
</feature>
<feature type="region of interest" description="Disordered" evidence="1">
    <location>
        <begin position="566"/>
        <end position="600"/>
    </location>
</feature>
<comment type="caution">
    <text evidence="3">The sequence shown here is derived from an EMBL/GenBank/DDBJ whole genome shotgun (WGS) entry which is preliminary data.</text>
</comment>
<gene>
    <name evidence="3" type="ORF">B4U79_13950</name>
</gene>
<evidence type="ECO:0008006" key="5">
    <source>
        <dbReference type="Google" id="ProtNLM"/>
    </source>
</evidence>